<feature type="compositionally biased region" description="Basic and acidic residues" evidence="1">
    <location>
        <begin position="170"/>
        <end position="189"/>
    </location>
</feature>
<comment type="caution">
    <text evidence="3">The sequence shown here is derived from an EMBL/GenBank/DDBJ whole genome shotgun (WGS) entry which is preliminary data.</text>
</comment>
<evidence type="ECO:0000256" key="2">
    <source>
        <dbReference type="SAM" id="Phobius"/>
    </source>
</evidence>
<proteinExistence type="predicted"/>
<feature type="transmembrane region" description="Helical" evidence="2">
    <location>
        <begin position="79"/>
        <end position="98"/>
    </location>
</feature>
<name>A0A401W361_STREY</name>
<feature type="transmembrane region" description="Helical" evidence="2">
    <location>
        <begin position="21"/>
        <end position="42"/>
    </location>
</feature>
<feature type="compositionally biased region" description="Basic and acidic residues" evidence="1">
    <location>
        <begin position="276"/>
        <end position="299"/>
    </location>
</feature>
<feature type="compositionally biased region" description="Basic and acidic residues" evidence="1">
    <location>
        <begin position="197"/>
        <end position="217"/>
    </location>
</feature>
<keyword evidence="2" id="KW-0812">Transmembrane</keyword>
<evidence type="ECO:0000256" key="1">
    <source>
        <dbReference type="SAM" id="MobiDB-lite"/>
    </source>
</evidence>
<feature type="transmembrane region" description="Helical" evidence="2">
    <location>
        <begin position="118"/>
        <end position="135"/>
    </location>
</feature>
<evidence type="ECO:0000313" key="4">
    <source>
        <dbReference type="Proteomes" id="UP000286746"/>
    </source>
</evidence>
<feature type="region of interest" description="Disordered" evidence="1">
    <location>
        <begin position="170"/>
        <end position="217"/>
    </location>
</feature>
<feature type="transmembrane region" description="Helical" evidence="2">
    <location>
        <begin position="48"/>
        <end position="67"/>
    </location>
</feature>
<dbReference type="EMBL" id="BHZD01000001">
    <property type="protein sequence ID" value="GCD43757.1"/>
    <property type="molecule type" value="Genomic_DNA"/>
</dbReference>
<keyword evidence="2" id="KW-0472">Membrane</keyword>
<reference evidence="3 4" key="1">
    <citation type="submission" date="2018-11" db="EMBL/GenBank/DDBJ databases">
        <title>Whole genome sequence of Streptomyces paromomycinus NBRC 15454(T).</title>
        <authorList>
            <person name="Komaki H."/>
            <person name="Tamura T."/>
        </authorList>
    </citation>
    <scope>NUCLEOTIDE SEQUENCE [LARGE SCALE GENOMIC DNA]</scope>
    <source>
        <strain evidence="3 4">NBRC 15454</strain>
    </source>
</reference>
<feature type="region of interest" description="Disordered" evidence="1">
    <location>
        <begin position="276"/>
        <end position="346"/>
    </location>
</feature>
<feature type="compositionally biased region" description="Basic and acidic residues" evidence="1">
    <location>
        <begin position="327"/>
        <end position="346"/>
    </location>
</feature>
<gene>
    <name evidence="3" type="primary">iga</name>
    <name evidence="3" type="ORF">GKJPGBOP_03439</name>
</gene>
<evidence type="ECO:0000313" key="3">
    <source>
        <dbReference type="EMBL" id="GCD43757.1"/>
    </source>
</evidence>
<accession>A0A401W361</accession>
<protein>
    <submittedName>
        <fullName evidence="3">IgA-specific serine endopeptidase autotransporter</fullName>
    </submittedName>
</protein>
<sequence length="423" mass="47280">MAARRAIEQLEKVGRLVTRSLLVLGFGALVFTCVNVTTFAVQHHVPGWVAWMLDPLASLALLTVLYVDGVLAEQGDYRASGWPFVLRWFAGLSTWIMNCWQSLYPDGVFRLVPEQADAGGLLLHSVAPFLLIILAEASAGYRTYVAARTAAHRGTIRAWEDALAADRAARERHAREERERAEAAEREQALEAARVARQQDEREAEREAREHSARLAREVQQAEIEKVRELARIEQEKEERAARREAERLRVEAEIETAERDRAAEREALRIKAEAEARAVEEAERVKRETAAERRERAQRTRAKDRRNSTGGASKSGLAAAWNSDEPGSKSEGRMPREIRAAQREKAEREAAAALLDGRTLDPVALAQRYGLGETWGGDRVRAARRRLEEEAGFEETVIFSVLEAECGAVEAPAELQAHGTRP</sequence>
<organism evidence="3 4">
    <name type="scientific">Streptomyces paromomycinus</name>
    <name type="common">Streptomyces rimosus subsp. paromomycinus</name>
    <dbReference type="NCBI Taxonomy" id="92743"/>
    <lineage>
        <taxon>Bacteria</taxon>
        <taxon>Bacillati</taxon>
        <taxon>Actinomycetota</taxon>
        <taxon>Actinomycetes</taxon>
        <taxon>Kitasatosporales</taxon>
        <taxon>Streptomycetaceae</taxon>
        <taxon>Streptomyces</taxon>
    </lineage>
</organism>
<dbReference type="Proteomes" id="UP000286746">
    <property type="component" value="Unassembled WGS sequence"/>
</dbReference>
<dbReference type="AlphaFoldDB" id="A0A401W361"/>
<keyword evidence="4" id="KW-1185">Reference proteome</keyword>
<keyword evidence="2" id="KW-1133">Transmembrane helix</keyword>